<dbReference type="STRING" id="28189.CCYN74_30244"/>
<keyword evidence="1" id="KW-0732">Signal</keyword>
<organism evidence="2 3">
    <name type="scientific">Capnocytophaga cynodegmi</name>
    <dbReference type="NCBI Taxonomy" id="28189"/>
    <lineage>
        <taxon>Bacteria</taxon>
        <taxon>Pseudomonadati</taxon>
        <taxon>Bacteroidota</taxon>
        <taxon>Flavobacteriia</taxon>
        <taxon>Flavobacteriales</taxon>
        <taxon>Flavobacteriaceae</taxon>
        <taxon>Capnocytophaga</taxon>
    </lineage>
</organism>
<proteinExistence type="predicted"/>
<accession>A0A0B7HFC1</accession>
<evidence type="ECO:0000313" key="2">
    <source>
        <dbReference type="EMBL" id="CEN38416.1"/>
    </source>
</evidence>
<evidence type="ECO:0000313" key="3">
    <source>
        <dbReference type="Proteomes" id="UP000038055"/>
    </source>
</evidence>
<keyword evidence="3" id="KW-1185">Reference proteome</keyword>
<feature type="chain" id="PRO_5002115971" description="Gliding motility lipoprotein GldD" evidence="1">
    <location>
        <begin position="26"/>
        <end position="181"/>
    </location>
</feature>
<sequence length="181" mass="21467">MTKYLKIFTRCFVLCTLTMSLVNCSQEQLISFETYNKNFDFQLSNKFSLYKKAPDLNFFDNGKYRIEIETFPKPNQVRKKQYEEFQADSKRAYRNSSFMTFNPVEAPIQNDNGYPYLAFSGGGKDRSIIWPSYFEGYFFMMQTPHNFVNITLKHTARTSNAMDREQALEYIKPLLKSFREK</sequence>
<dbReference type="Proteomes" id="UP000038055">
    <property type="component" value="Unassembled WGS sequence"/>
</dbReference>
<protein>
    <recommendedName>
        <fullName evidence="4">Gliding motility lipoprotein GldD</fullName>
    </recommendedName>
</protein>
<dbReference type="eggNOG" id="ENOG5030TC1">
    <property type="taxonomic scope" value="Bacteria"/>
</dbReference>
<dbReference type="EMBL" id="CDOD01000045">
    <property type="protein sequence ID" value="CEN38416.1"/>
    <property type="molecule type" value="Genomic_DNA"/>
</dbReference>
<evidence type="ECO:0000256" key="1">
    <source>
        <dbReference type="SAM" id="SignalP"/>
    </source>
</evidence>
<evidence type="ECO:0008006" key="4">
    <source>
        <dbReference type="Google" id="ProtNLM"/>
    </source>
</evidence>
<name>A0A0B7HFC1_9FLAO</name>
<dbReference type="AlphaFoldDB" id="A0A0B7HFC1"/>
<feature type="signal peptide" evidence="1">
    <location>
        <begin position="1"/>
        <end position="25"/>
    </location>
</feature>
<reference evidence="3" key="1">
    <citation type="submission" date="2015-01" db="EMBL/GenBank/DDBJ databases">
        <authorList>
            <person name="MANFREDI Pablo"/>
        </authorList>
    </citation>
    <scope>NUCLEOTIDE SEQUENCE [LARGE SCALE GENOMIC DNA]</scope>
    <source>
        <strain evidence="3">Ccyn2B</strain>
    </source>
</reference>
<gene>
    <name evidence="2" type="ORF">CCYN2B_50045</name>
</gene>